<protein>
    <recommendedName>
        <fullName evidence="8">WD repeat-containing protein 75 second beta-propeller domain-containing protein</fullName>
    </recommendedName>
</protein>
<dbReference type="PANTHER" id="PTHR45176:SF1">
    <property type="entry name" value="TRANSDUCIN FAMILY PROTEIN _ WD-40 REPEAT FAMILY PROTEIN-RELATED"/>
    <property type="match status" value="1"/>
</dbReference>
<dbReference type="InterPro" id="IPR057644">
    <property type="entry name" value="Beta-prop_WDR75_2nd"/>
</dbReference>
<evidence type="ECO:0000256" key="5">
    <source>
        <dbReference type="ARBA" id="ARBA00022737"/>
    </source>
</evidence>
<name>A0AA88XQE1_9ASTE</name>
<keyword evidence="2" id="KW-0690">Ribosome biogenesis</keyword>
<evidence type="ECO:0000256" key="1">
    <source>
        <dbReference type="ARBA" id="ARBA00004604"/>
    </source>
</evidence>
<dbReference type="InterPro" id="IPR001680">
    <property type="entry name" value="WD40_rpt"/>
</dbReference>
<dbReference type="InterPro" id="IPR036322">
    <property type="entry name" value="WD40_repeat_dom_sf"/>
</dbReference>
<evidence type="ECO:0000256" key="7">
    <source>
        <dbReference type="PROSITE-ProRule" id="PRU00221"/>
    </source>
</evidence>
<keyword evidence="5" id="KW-0677">Repeat</keyword>
<evidence type="ECO:0000313" key="9">
    <source>
        <dbReference type="EMBL" id="KAK3042590.1"/>
    </source>
</evidence>
<keyword evidence="3" id="KW-0698">rRNA processing</keyword>
<evidence type="ECO:0000313" key="10">
    <source>
        <dbReference type="Proteomes" id="UP001188597"/>
    </source>
</evidence>
<sequence>MITGGKSFVTAPPAFSNDAKKLLICTGKTVSIFSTSTAFQITELEGHTAAVTSVIVVPATTPAGKILCYCWTASLDGTIRYWDFSVPESIKTIDIRFPIHSMVIPGLLGKPSGGNKKPLDLFAYVSAEAANKQNKESTVSDGQVKKKQRNALGGQILKCNLTESHLVAGATLAETPKPEFITISPSGEYIGIQEKRKLRIWEVPGKDSERASYKKIRLHHTKSFTALAFHPTERIVATGDTTGRILIWRGFGNQTFSAGVVMDEDERPGVREDDDADSCTTWHWHSAEVKVLFFSADGAYLYSGGREGVLVVWQLDTGKKKFLPRIGSTVFYFTSSPDPSLSSISCADNRVHLLQMPSMEIMKSISGIKLPDSVPVLMKGPCSNLVFDNAAGLVAIPSESYCIQVFSLFDDREITEVQVCERNHQPGDEVTVVLNSVSLSLDGSLMSTVETRLSEEGIGGLVSLKFWARGSQSKDFSLSTVVYEPHRDAGISGFAFHPTRRMAVSSSTGGEFKIWASDYKIQQRDQKFQNTGWTCHAVGSYKKKPMTAVAFSFDGSVLAVAAAMVITLWDPEKNVLVAVIGESLEPIVSLSFIGKSEYLVSASRGSSPQLSVWSMSKLSASWSYKLHTEAVACTSDDSSFAVLALLPKSTKLEDSSESILHDVDGSILLFNVGDPVPVATWFVRKAKGGGLAFIHMNPGLSANDTSEGKPAQVLLAYINGDHEYVLFHPHGEQASKHAVTHRERHTELEDSAGRYGYASIYGELPEYKLKEDETPKAPLVPSRRPWETIFSGSSHNLPPLPKLCSVFLESLLERRTTVVE</sequence>
<comment type="subcellular location">
    <subcellularLocation>
        <location evidence="1">Nucleus</location>
        <location evidence="1">Nucleolus</location>
    </subcellularLocation>
</comment>
<dbReference type="SMART" id="SM00320">
    <property type="entry name" value="WD40"/>
    <property type="match status" value="6"/>
</dbReference>
<feature type="repeat" description="WD" evidence="7">
    <location>
        <begin position="217"/>
        <end position="248"/>
    </location>
</feature>
<keyword evidence="10" id="KW-1185">Reference proteome</keyword>
<dbReference type="EMBL" id="JAVXUP010000017">
    <property type="protein sequence ID" value="KAK3042590.1"/>
    <property type="molecule type" value="Genomic_DNA"/>
</dbReference>
<dbReference type="SUPFAM" id="SSF50978">
    <property type="entry name" value="WD40 repeat-like"/>
    <property type="match status" value="1"/>
</dbReference>
<keyword evidence="4 7" id="KW-0853">WD repeat</keyword>
<comment type="caution">
    <text evidence="9">The sequence shown here is derived from an EMBL/GenBank/DDBJ whole genome shotgun (WGS) entry which is preliminary data.</text>
</comment>
<evidence type="ECO:0000256" key="2">
    <source>
        <dbReference type="ARBA" id="ARBA00022517"/>
    </source>
</evidence>
<dbReference type="AlphaFoldDB" id="A0AA88XQE1"/>
<keyword evidence="6" id="KW-0539">Nucleus</keyword>
<evidence type="ECO:0000259" key="8">
    <source>
        <dbReference type="Pfam" id="PF23769"/>
    </source>
</evidence>
<gene>
    <name evidence="9" type="ORF">RJ639_000842</name>
</gene>
<dbReference type="SUPFAM" id="SSF82171">
    <property type="entry name" value="DPP6 N-terminal domain-like"/>
    <property type="match status" value="1"/>
</dbReference>
<organism evidence="9 10">
    <name type="scientific">Escallonia herrerae</name>
    <dbReference type="NCBI Taxonomy" id="1293975"/>
    <lineage>
        <taxon>Eukaryota</taxon>
        <taxon>Viridiplantae</taxon>
        <taxon>Streptophyta</taxon>
        <taxon>Embryophyta</taxon>
        <taxon>Tracheophyta</taxon>
        <taxon>Spermatophyta</taxon>
        <taxon>Magnoliopsida</taxon>
        <taxon>eudicotyledons</taxon>
        <taxon>Gunneridae</taxon>
        <taxon>Pentapetalae</taxon>
        <taxon>asterids</taxon>
        <taxon>campanulids</taxon>
        <taxon>Escalloniales</taxon>
        <taxon>Escalloniaceae</taxon>
        <taxon>Escallonia</taxon>
    </lineage>
</organism>
<reference evidence="9" key="1">
    <citation type="submission" date="2022-12" db="EMBL/GenBank/DDBJ databases">
        <title>Draft genome assemblies for two species of Escallonia (Escalloniales).</title>
        <authorList>
            <person name="Chanderbali A."/>
            <person name="Dervinis C."/>
            <person name="Anghel I."/>
            <person name="Soltis D."/>
            <person name="Soltis P."/>
            <person name="Zapata F."/>
        </authorList>
    </citation>
    <scope>NUCLEOTIDE SEQUENCE</scope>
    <source>
        <strain evidence="9">UCBG64.0493</strain>
        <tissue evidence="9">Leaf</tissue>
    </source>
</reference>
<feature type="repeat" description="WD" evidence="7">
    <location>
        <begin position="72"/>
        <end position="92"/>
    </location>
</feature>
<evidence type="ECO:0000256" key="6">
    <source>
        <dbReference type="ARBA" id="ARBA00023242"/>
    </source>
</evidence>
<accession>A0AA88XQE1</accession>
<dbReference type="PANTHER" id="PTHR45176">
    <property type="entry name" value="TRANSDUCIN FAMILY PROTEIN / WD-40 REPEAT FAMILY PROTEIN-RELATED"/>
    <property type="match status" value="1"/>
</dbReference>
<evidence type="ECO:0000256" key="3">
    <source>
        <dbReference type="ARBA" id="ARBA00022552"/>
    </source>
</evidence>
<feature type="repeat" description="WD" evidence="7">
    <location>
        <begin position="282"/>
        <end position="323"/>
    </location>
</feature>
<dbReference type="PROSITE" id="PS50294">
    <property type="entry name" value="WD_REPEATS_REGION"/>
    <property type="match status" value="1"/>
</dbReference>
<dbReference type="InterPro" id="IPR015943">
    <property type="entry name" value="WD40/YVTN_repeat-like_dom_sf"/>
</dbReference>
<evidence type="ECO:0000256" key="4">
    <source>
        <dbReference type="ARBA" id="ARBA00022574"/>
    </source>
</evidence>
<feature type="domain" description="WD repeat-containing protein 75 second beta-propeller" evidence="8">
    <location>
        <begin position="402"/>
        <end position="651"/>
    </location>
</feature>
<dbReference type="Proteomes" id="UP001188597">
    <property type="component" value="Unassembled WGS sequence"/>
</dbReference>
<dbReference type="Pfam" id="PF23869">
    <property type="entry name" value="Beta-prop_WDR75_1st"/>
    <property type="match status" value="2"/>
</dbReference>
<proteinExistence type="predicted"/>
<dbReference type="Pfam" id="PF23769">
    <property type="entry name" value="Beta-prop_WDR75_2nd"/>
    <property type="match status" value="1"/>
</dbReference>
<dbReference type="PROSITE" id="PS50082">
    <property type="entry name" value="WD_REPEATS_2"/>
    <property type="match status" value="3"/>
</dbReference>
<dbReference type="Gene3D" id="2.130.10.10">
    <property type="entry name" value="YVTN repeat-like/Quinoprotein amine dehydrogenase"/>
    <property type="match status" value="4"/>
</dbReference>